<dbReference type="AlphaFoldDB" id="A0A0S2DC29"/>
<feature type="transmembrane region" description="Helical" evidence="1">
    <location>
        <begin position="516"/>
        <end position="536"/>
    </location>
</feature>
<keyword evidence="1" id="KW-0472">Membrane</keyword>
<keyword evidence="1" id="KW-0812">Transmembrane</keyword>
<feature type="transmembrane region" description="Helical" evidence="1">
    <location>
        <begin position="65"/>
        <end position="81"/>
    </location>
</feature>
<sequence length="687" mass="72458">MEYLKALASLGVWPAIYPLGASALAVVGGSAHRLRFHPLLALATGSAVATLLLMALAWAGAFVPVAIGLAGWAVLAAWCWRERAWTRIGPALARLRVHARRHGRAASAAAAIVVAAFFLYAMYPKESLLGERDEGLYAQHALHLLRSGGSAIDLAAIGIAGDPGIEAIAQGKAPELPGLYPTGARWTFQFSAATPVWMAMLAAPLGPQGIFRFNALIGALNCVAFFVLARRLLPAGARAWAVPALAVFALQPAQVWVSRNSLSEPLCAWFLATGLYAASLGAARRSRRLGLLAGALIAMGCFVRIDAIVFALAAAAAALAAAALGRDARQPRAAAALAETALGCYLVAALAMGYFLACVQPYLIGLSELVVAAAVATVLCAFAARVAARASALRLGKAAAARLAWPAAAAVAALFVYALWIRPHLPPYALIESRLVPQLNGQRDYREASLSNVAAYLSWPVVLAAGLGAALAVRAMLARRLSPARAWVLAFLLVPTVVYLWRPMVSPDHIWAARRWLPAVFPAVIVLAAFAVAGLGRRLSRTGAQALAAALALALGGHLLWQQRDTLRLREDAGMLAQIGAIAAQLPSDRRTYVLGQPQLASALLNGFGVPAVQPPPETWNDPARFCPAHGECWVVHHPTVQPIAVAGAVAVADLPLRRLRRVTSVEPLAHGTYQEAGLWRVTRIAR</sequence>
<evidence type="ECO:0000256" key="1">
    <source>
        <dbReference type="SAM" id="Phobius"/>
    </source>
</evidence>
<proteinExistence type="predicted"/>
<feature type="transmembrane region" description="Helical" evidence="1">
    <location>
        <begin position="289"/>
        <end position="322"/>
    </location>
</feature>
<feature type="transmembrane region" description="Helical" evidence="1">
    <location>
        <begin position="543"/>
        <end position="561"/>
    </location>
</feature>
<feature type="transmembrane region" description="Helical" evidence="1">
    <location>
        <begin position="334"/>
        <end position="357"/>
    </location>
</feature>
<feature type="transmembrane region" description="Helical" evidence="1">
    <location>
        <begin position="6"/>
        <end position="27"/>
    </location>
</feature>
<keyword evidence="1" id="KW-1133">Transmembrane helix</keyword>
<feature type="transmembrane region" description="Helical" evidence="1">
    <location>
        <begin position="400"/>
        <end position="420"/>
    </location>
</feature>
<feature type="transmembrane region" description="Helical" evidence="1">
    <location>
        <begin position="213"/>
        <end position="233"/>
    </location>
</feature>
<dbReference type="Proteomes" id="UP000061569">
    <property type="component" value="Chromosome"/>
</dbReference>
<feature type="transmembrane region" description="Helical" evidence="1">
    <location>
        <begin position="266"/>
        <end position="283"/>
    </location>
</feature>
<reference evidence="2 3" key="1">
    <citation type="submission" date="2015-11" db="EMBL/GenBank/DDBJ databases">
        <title>Genome sequences of Lysobacter enzymogenes strain C3 and Lysobacter antibioticus ATCC 29479.</title>
        <authorList>
            <person name="Kobayashi D.Y."/>
        </authorList>
    </citation>
    <scope>NUCLEOTIDE SEQUENCE [LARGE SCALE GENOMIC DNA]</scope>
    <source>
        <strain evidence="2 3">C3</strain>
    </source>
</reference>
<protein>
    <submittedName>
        <fullName evidence="2">Membrane protein</fullName>
    </submittedName>
</protein>
<dbReference type="STRING" id="69.GLE_0591"/>
<feature type="transmembrane region" description="Helical" evidence="1">
    <location>
        <begin position="453"/>
        <end position="473"/>
    </location>
</feature>
<gene>
    <name evidence="2" type="ORF">GLE_0591</name>
</gene>
<feature type="transmembrane region" description="Helical" evidence="1">
    <location>
        <begin position="369"/>
        <end position="388"/>
    </location>
</feature>
<accession>A0A0S2DC29</accession>
<dbReference type="OrthoDB" id="5196235at2"/>
<dbReference type="KEGG" id="lez:GLE_0591"/>
<feature type="transmembrane region" description="Helical" evidence="1">
    <location>
        <begin position="485"/>
        <end position="504"/>
    </location>
</feature>
<evidence type="ECO:0000313" key="2">
    <source>
        <dbReference type="EMBL" id="ALN55949.1"/>
    </source>
</evidence>
<dbReference type="PATRIC" id="fig|69.6.peg.583"/>
<evidence type="ECO:0000313" key="3">
    <source>
        <dbReference type="Proteomes" id="UP000061569"/>
    </source>
</evidence>
<feature type="transmembrane region" description="Helical" evidence="1">
    <location>
        <begin position="102"/>
        <end position="123"/>
    </location>
</feature>
<dbReference type="EMBL" id="CP013140">
    <property type="protein sequence ID" value="ALN55949.1"/>
    <property type="molecule type" value="Genomic_DNA"/>
</dbReference>
<organism evidence="2 3">
    <name type="scientific">Lysobacter enzymogenes</name>
    <dbReference type="NCBI Taxonomy" id="69"/>
    <lineage>
        <taxon>Bacteria</taxon>
        <taxon>Pseudomonadati</taxon>
        <taxon>Pseudomonadota</taxon>
        <taxon>Gammaproteobacteria</taxon>
        <taxon>Lysobacterales</taxon>
        <taxon>Lysobacteraceae</taxon>
        <taxon>Lysobacter</taxon>
    </lineage>
</organism>
<feature type="transmembrane region" description="Helical" evidence="1">
    <location>
        <begin position="39"/>
        <end position="59"/>
    </location>
</feature>
<name>A0A0S2DC29_LYSEN</name>